<dbReference type="SUPFAM" id="SSF161098">
    <property type="entry name" value="MetI-like"/>
    <property type="match status" value="1"/>
</dbReference>
<dbReference type="PROSITE" id="PS50928">
    <property type="entry name" value="ABC_TM1"/>
    <property type="match status" value="1"/>
</dbReference>
<feature type="domain" description="ABC transmembrane type-1" evidence="9">
    <location>
        <begin position="19"/>
        <end position="210"/>
    </location>
</feature>
<evidence type="ECO:0000259" key="9">
    <source>
        <dbReference type="PROSITE" id="PS50928"/>
    </source>
</evidence>
<dbReference type="CDD" id="cd06261">
    <property type="entry name" value="TM_PBP2"/>
    <property type="match status" value="1"/>
</dbReference>
<evidence type="ECO:0000256" key="7">
    <source>
        <dbReference type="ARBA" id="ARBA00023136"/>
    </source>
</evidence>
<evidence type="ECO:0000256" key="2">
    <source>
        <dbReference type="ARBA" id="ARBA00022448"/>
    </source>
</evidence>
<name>A0A386H5E4_9CLOT</name>
<dbReference type="GO" id="GO:0015184">
    <property type="term" value="F:L-cystine transmembrane transporter activity"/>
    <property type="evidence" value="ECO:0007669"/>
    <property type="project" value="TreeGrafter"/>
</dbReference>
<dbReference type="Gene3D" id="1.10.3720.10">
    <property type="entry name" value="MetI-like"/>
    <property type="match status" value="1"/>
</dbReference>
<protein>
    <submittedName>
        <fullName evidence="10">Amino acid ABC transporter permease</fullName>
    </submittedName>
</protein>
<dbReference type="InterPro" id="IPR000515">
    <property type="entry name" value="MetI-like"/>
</dbReference>
<evidence type="ECO:0000256" key="5">
    <source>
        <dbReference type="ARBA" id="ARBA00022970"/>
    </source>
</evidence>
<keyword evidence="6 8" id="KW-1133">Transmembrane helix</keyword>
<feature type="transmembrane region" description="Helical" evidence="8">
    <location>
        <begin position="55"/>
        <end position="78"/>
    </location>
</feature>
<dbReference type="NCBIfam" id="TIGR01726">
    <property type="entry name" value="HEQRo_perm_3TM"/>
    <property type="match status" value="1"/>
</dbReference>
<evidence type="ECO:0000256" key="6">
    <source>
        <dbReference type="ARBA" id="ARBA00022989"/>
    </source>
</evidence>
<keyword evidence="2 8" id="KW-0813">Transport</keyword>
<evidence type="ECO:0000256" key="8">
    <source>
        <dbReference type="RuleBase" id="RU363032"/>
    </source>
</evidence>
<keyword evidence="11" id="KW-1185">Reference proteome</keyword>
<evidence type="ECO:0000256" key="1">
    <source>
        <dbReference type="ARBA" id="ARBA00004651"/>
    </source>
</evidence>
<dbReference type="Pfam" id="PF00528">
    <property type="entry name" value="BPD_transp_1"/>
    <property type="match status" value="1"/>
</dbReference>
<evidence type="ECO:0000313" key="10">
    <source>
        <dbReference type="EMBL" id="AYD40932.1"/>
    </source>
</evidence>
<dbReference type="InterPro" id="IPR043429">
    <property type="entry name" value="ArtM/GltK/GlnP/TcyL/YhdX-like"/>
</dbReference>
<evidence type="ECO:0000256" key="4">
    <source>
        <dbReference type="ARBA" id="ARBA00022692"/>
    </source>
</evidence>
<feature type="transmembrane region" description="Helical" evidence="8">
    <location>
        <begin position="21"/>
        <end position="43"/>
    </location>
</feature>
<evidence type="ECO:0000256" key="3">
    <source>
        <dbReference type="ARBA" id="ARBA00022475"/>
    </source>
</evidence>
<keyword evidence="4 8" id="KW-0812">Transmembrane</keyword>
<dbReference type="GO" id="GO:0043190">
    <property type="term" value="C:ATP-binding cassette (ABC) transporter complex"/>
    <property type="evidence" value="ECO:0007669"/>
    <property type="project" value="InterPro"/>
</dbReference>
<dbReference type="OrthoDB" id="9787841at2"/>
<dbReference type="Proteomes" id="UP000266301">
    <property type="component" value="Chromosome"/>
</dbReference>
<dbReference type="RefSeq" id="WP_119973364.1">
    <property type="nucleotide sequence ID" value="NZ_CP032416.1"/>
</dbReference>
<dbReference type="InterPro" id="IPR010065">
    <property type="entry name" value="AA_ABC_transptr_permease_3TM"/>
</dbReference>
<dbReference type="AlphaFoldDB" id="A0A386H5E4"/>
<dbReference type="EMBL" id="CP032416">
    <property type="protein sequence ID" value="AYD40932.1"/>
    <property type="molecule type" value="Genomic_DNA"/>
</dbReference>
<comment type="similarity">
    <text evidence="8">Belongs to the binding-protein-dependent transport system permease family.</text>
</comment>
<keyword evidence="7 8" id="KW-0472">Membrane</keyword>
<evidence type="ECO:0000313" key="11">
    <source>
        <dbReference type="Proteomes" id="UP000266301"/>
    </source>
</evidence>
<organism evidence="10 11">
    <name type="scientific">Clostridium fermenticellae</name>
    <dbReference type="NCBI Taxonomy" id="2068654"/>
    <lineage>
        <taxon>Bacteria</taxon>
        <taxon>Bacillati</taxon>
        <taxon>Bacillota</taxon>
        <taxon>Clostridia</taxon>
        <taxon>Eubacteriales</taxon>
        <taxon>Clostridiaceae</taxon>
        <taxon>Clostridium</taxon>
    </lineage>
</organism>
<accession>A0A386H5E4</accession>
<gene>
    <name evidence="10" type="ORF">D4Z93_10535</name>
</gene>
<proteinExistence type="inferred from homology"/>
<comment type="subcellular location">
    <subcellularLocation>
        <location evidence="1 8">Cell membrane</location>
        <topology evidence="1 8">Multi-pass membrane protein</topology>
    </subcellularLocation>
</comment>
<dbReference type="InterPro" id="IPR035906">
    <property type="entry name" value="MetI-like_sf"/>
</dbReference>
<keyword evidence="5" id="KW-0029">Amino-acid transport</keyword>
<dbReference type="KEGG" id="cfer:D4Z93_10535"/>
<keyword evidence="3" id="KW-1003">Cell membrane</keyword>
<dbReference type="PANTHER" id="PTHR30614">
    <property type="entry name" value="MEMBRANE COMPONENT OF AMINO ACID ABC TRANSPORTER"/>
    <property type="match status" value="1"/>
</dbReference>
<reference evidence="10 11" key="1">
    <citation type="journal article" date="2019" name="Int. J. Syst. Evol. Microbiol.">
        <title>Clostridium fermenticellae sp. nov., isolated from the mud in a fermentation cellar for the production of the Chinese liquor, baijiu.</title>
        <authorList>
            <person name="Xu P.X."/>
            <person name="Chai L.J."/>
            <person name="Qiu T."/>
            <person name="Zhang X.J."/>
            <person name="Lu Z.M."/>
            <person name="Xiao C."/>
            <person name="Wang S.T."/>
            <person name="Shen C.H."/>
            <person name="Shi J.S."/>
            <person name="Xu Z.H."/>
        </authorList>
    </citation>
    <scope>NUCLEOTIDE SEQUENCE [LARGE SCALE GENOMIC DNA]</scope>
    <source>
        <strain evidence="10 11">JN500901</strain>
    </source>
</reference>
<dbReference type="PANTHER" id="PTHR30614:SF0">
    <property type="entry name" value="L-CYSTINE TRANSPORT SYSTEM PERMEASE PROTEIN TCYL"/>
    <property type="match status" value="1"/>
</dbReference>
<sequence length="224" mass="24795">MNDNVKYIADLFKSIIKYTPLDVSIAILSMAFAVVIGLLIALIRNNKIPVLSQLASFYVLFFRAVPTLVELFLIYYGLPQLFKSFSSMNAFTASIIGLSLKESAYLGEIFRAALNSVDKGQLEACLGVGISKFQAYRRIIIPQAALNALPATGNTFISLIKETSLVFTLGVTELFAQGKILAAASMNFFQTYLVVAIIYCLLVGIASIFLRFIERRLSRPYMMV</sequence>
<feature type="transmembrane region" description="Helical" evidence="8">
    <location>
        <begin position="192"/>
        <end position="213"/>
    </location>
</feature>